<name>A0A8X8W621_SALSN</name>
<gene>
    <name evidence="1" type="ORF">SASPL_150147</name>
</gene>
<organism evidence="1">
    <name type="scientific">Salvia splendens</name>
    <name type="common">Scarlet sage</name>
    <dbReference type="NCBI Taxonomy" id="180675"/>
    <lineage>
        <taxon>Eukaryota</taxon>
        <taxon>Viridiplantae</taxon>
        <taxon>Streptophyta</taxon>
        <taxon>Embryophyta</taxon>
        <taxon>Tracheophyta</taxon>
        <taxon>Spermatophyta</taxon>
        <taxon>Magnoliopsida</taxon>
        <taxon>eudicotyledons</taxon>
        <taxon>Gunneridae</taxon>
        <taxon>Pentapetalae</taxon>
        <taxon>asterids</taxon>
        <taxon>lamiids</taxon>
        <taxon>Lamiales</taxon>
        <taxon>Lamiaceae</taxon>
        <taxon>Nepetoideae</taxon>
        <taxon>Mentheae</taxon>
        <taxon>Salviinae</taxon>
        <taxon>Salvia</taxon>
        <taxon>Salvia subgen. Calosphace</taxon>
        <taxon>core Calosphace</taxon>
    </lineage>
</organism>
<proteinExistence type="predicted"/>
<dbReference type="Proteomes" id="UP000298416">
    <property type="component" value="Unassembled WGS sequence"/>
</dbReference>
<evidence type="ECO:0000313" key="2">
    <source>
        <dbReference type="Proteomes" id="UP000298416"/>
    </source>
</evidence>
<comment type="caution">
    <text evidence="1">The sequence shown here is derived from an EMBL/GenBank/DDBJ whole genome shotgun (WGS) entry which is preliminary data.</text>
</comment>
<dbReference type="AlphaFoldDB" id="A0A8X8W621"/>
<keyword evidence="2" id="KW-1185">Reference proteome</keyword>
<evidence type="ECO:0000313" key="1">
    <source>
        <dbReference type="EMBL" id="KAG6388715.1"/>
    </source>
</evidence>
<protein>
    <recommendedName>
        <fullName evidence="3">FBD domain-containing protein</fullName>
    </recommendedName>
</protein>
<accession>A0A8X8W621</accession>
<dbReference type="EMBL" id="PNBA02000020">
    <property type="protein sequence ID" value="KAG6388715.1"/>
    <property type="molecule type" value="Genomic_DNA"/>
</dbReference>
<evidence type="ECO:0008006" key="3">
    <source>
        <dbReference type="Google" id="ProtNLM"/>
    </source>
</evidence>
<reference evidence="1" key="1">
    <citation type="submission" date="2018-01" db="EMBL/GenBank/DDBJ databases">
        <authorList>
            <person name="Mao J.F."/>
        </authorList>
    </citation>
    <scope>NUCLEOTIDE SEQUENCE</scope>
    <source>
        <strain evidence="1">Huo1</strain>
        <tissue evidence="1">Leaf</tissue>
    </source>
</reference>
<sequence>MRHSWRNARSTPSITALNPFASTRPPHHYTLFTSATLRELVISQRRKSYTRTYKPTRFLLPNLKTLCLEAPNLYFTSDVQGKELFFGLPELEKLFLIKFPVSGLVLKAPKLRVLEIIDSCCLIEEIAAPLLTSFRYEGGFPLECSIMNVPMLEQVYLDIYGLAYHPECSIVLEKDGGQIEQSPPFPNLKCLKAVKASNKISTVLESAINYLTRGTLYFESLLMIEFPHDVVVVQQNSDDQAYYDDLYYEGDSTQSSQVSN</sequence>
<reference evidence="1" key="2">
    <citation type="submission" date="2020-08" db="EMBL/GenBank/DDBJ databases">
        <title>Plant Genome Project.</title>
        <authorList>
            <person name="Zhang R.-G."/>
        </authorList>
    </citation>
    <scope>NUCLEOTIDE SEQUENCE</scope>
    <source>
        <strain evidence="1">Huo1</strain>
        <tissue evidence="1">Leaf</tissue>
    </source>
</reference>